<dbReference type="RefSeq" id="WP_007414023.1">
    <property type="nucleotide sequence ID" value="NZ_ABOX02000007.1"/>
</dbReference>
<comment type="caution">
    <text evidence="2">The sequence shown here is derived from an EMBL/GenBank/DDBJ whole genome shotgun (WGS) entry which is preliminary data.</text>
</comment>
<dbReference type="AlphaFoldDB" id="B9XDX5"/>
<dbReference type="Proteomes" id="UP000003688">
    <property type="component" value="Unassembled WGS sequence"/>
</dbReference>
<keyword evidence="1" id="KW-0732">Signal</keyword>
<feature type="chain" id="PRO_5002894310" evidence="1">
    <location>
        <begin position="20"/>
        <end position="609"/>
    </location>
</feature>
<reference evidence="2 3" key="1">
    <citation type="journal article" date="2011" name="J. Bacteriol.">
        <title>Genome sequence of 'Pedosphaera parvula' Ellin514, an aerobic Verrucomicrobial isolate from pasture soil.</title>
        <authorList>
            <person name="Kant R."/>
            <person name="van Passel M.W."/>
            <person name="Sangwan P."/>
            <person name="Palva A."/>
            <person name="Lucas S."/>
            <person name="Copeland A."/>
            <person name="Lapidus A."/>
            <person name="Glavina Del Rio T."/>
            <person name="Dalin E."/>
            <person name="Tice H."/>
            <person name="Bruce D."/>
            <person name="Goodwin L."/>
            <person name="Pitluck S."/>
            <person name="Chertkov O."/>
            <person name="Larimer F.W."/>
            <person name="Land M.L."/>
            <person name="Hauser L."/>
            <person name="Brettin T.S."/>
            <person name="Detter J.C."/>
            <person name="Han S."/>
            <person name="de Vos W.M."/>
            <person name="Janssen P.H."/>
            <person name="Smidt H."/>
        </authorList>
    </citation>
    <scope>NUCLEOTIDE SEQUENCE [LARGE SCALE GENOMIC DNA]</scope>
    <source>
        <strain evidence="2 3">Ellin514</strain>
    </source>
</reference>
<dbReference type="EMBL" id="ABOX02000007">
    <property type="protein sequence ID" value="EEF61866.1"/>
    <property type="molecule type" value="Genomic_DNA"/>
</dbReference>
<protein>
    <submittedName>
        <fullName evidence="2">Uncharacterized protein</fullName>
    </submittedName>
</protein>
<feature type="signal peptide" evidence="1">
    <location>
        <begin position="1"/>
        <end position="19"/>
    </location>
</feature>
<organism evidence="2 3">
    <name type="scientific">Pedosphaera parvula (strain Ellin514)</name>
    <dbReference type="NCBI Taxonomy" id="320771"/>
    <lineage>
        <taxon>Bacteria</taxon>
        <taxon>Pseudomonadati</taxon>
        <taxon>Verrucomicrobiota</taxon>
        <taxon>Pedosphaerae</taxon>
        <taxon>Pedosphaerales</taxon>
        <taxon>Pedosphaeraceae</taxon>
        <taxon>Pedosphaera</taxon>
    </lineage>
</organism>
<proteinExistence type="predicted"/>
<dbReference type="OrthoDB" id="262081at2"/>
<keyword evidence="3" id="KW-1185">Reference proteome</keyword>
<gene>
    <name evidence="2" type="ORF">Cflav_PD4529</name>
</gene>
<name>B9XDX5_PEDPL</name>
<evidence type="ECO:0000313" key="3">
    <source>
        <dbReference type="Proteomes" id="UP000003688"/>
    </source>
</evidence>
<accession>B9XDX5</accession>
<dbReference type="STRING" id="320771.Cflav_PD4529"/>
<evidence type="ECO:0000313" key="2">
    <source>
        <dbReference type="EMBL" id="EEF61866.1"/>
    </source>
</evidence>
<evidence type="ECO:0000256" key="1">
    <source>
        <dbReference type="SAM" id="SignalP"/>
    </source>
</evidence>
<sequence precursor="true">MKQLWRTLLLLFLWQTVHAQKLELPSRSPDAMGGSEFAESISKLDRTEREEKIYEQIAQGNVPAFLRQLIPIKVTAPSNGKTNTSTYYVTPDYLAVGSDQDYFLCPLSPITAQKVADLLHCSLPTRKMVDDIYSTATLKLAPSPIPPSPVMATMPIFLEHNQTVWQQRKEHLAESPLGTLVGGHKKDVVISNKLQATPGKVAIYGWHRPDGKPIQPLFTGHGDNYADYSHGIRLVQLSMEVNGDPRTVPQVLANPEWAGLLSDEGVISIPRYPKSAYAAPPSNNGNSLIETAGKKLTLADFQPGSFGERTLSYVLNPDIKVHINAPAEYDPHKKLQLIFFALPNGNSTEQTIGRQMEKGDDWHYDIQHIGAQTRFLRETLKDSNLVVVYLEASEKSWPAWRKKHADLPKRIPDVVDSIKEIFHGNDVGITLSGHSGGGSFIFGYLNGMKEIPNDVERIAFLDGNYAYDALQGHPDKIAKWLKASDHHYLSVLAYNDAVALLNGTNFVSSAGGTWGRSHQMIQDLSPEFRFTRSTNTEFESYSALQGRVKFLLKENPGKKIFHTVQVERNGFIQSLLSGTTLESQGYNYFGDRAYTNWIDTDQTVNRRLK</sequence>